<evidence type="ECO:0000256" key="1">
    <source>
        <dbReference type="SAM" id="Coils"/>
    </source>
</evidence>
<evidence type="ECO:0000313" key="4">
    <source>
        <dbReference type="Proteomes" id="UP000283650"/>
    </source>
</evidence>
<proteinExistence type="predicted"/>
<name>A0A423NGW6_PSEFL</name>
<sequence length="81" mass="9487">MLQNDRENLELERLENESRKLIVERRKLMAEENKLKRERFWYPVAVGTGLLTAITAVFGILTKLQMKRFTHHCLCSSVPDA</sequence>
<keyword evidence="2" id="KW-1133">Transmembrane helix</keyword>
<protein>
    <submittedName>
        <fullName evidence="3">Uncharacterized protein</fullName>
    </submittedName>
</protein>
<keyword evidence="1" id="KW-0175">Coiled coil</keyword>
<dbReference type="AlphaFoldDB" id="A0A423NGW6"/>
<evidence type="ECO:0000256" key="2">
    <source>
        <dbReference type="SAM" id="Phobius"/>
    </source>
</evidence>
<feature type="transmembrane region" description="Helical" evidence="2">
    <location>
        <begin position="40"/>
        <end position="61"/>
    </location>
</feature>
<organism evidence="3 4">
    <name type="scientific">Pseudomonas fluorescens</name>
    <dbReference type="NCBI Taxonomy" id="294"/>
    <lineage>
        <taxon>Bacteria</taxon>
        <taxon>Pseudomonadati</taxon>
        <taxon>Pseudomonadota</taxon>
        <taxon>Gammaproteobacteria</taxon>
        <taxon>Pseudomonadales</taxon>
        <taxon>Pseudomonadaceae</taxon>
        <taxon>Pseudomonas</taxon>
    </lineage>
</organism>
<keyword evidence="2" id="KW-0812">Transmembrane</keyword>
<reference evidence="3 4" key="1">
    <citation type="submission" date="2016-10" db="EMBL/GenBank/DDBJ databases">
        <title>Comparative genome analysis of multiple Pseudomonas spp. focuses on biocontrol and plant growth promoting traits.</title>
        <authorList>
            <person name="Tao X.-Y."/>
            <person name="Taylor C.G."/>
        </authorList>
    </citation>
    <scope>NUCLEOTIDE SEQUENCE [LARGE SCALE GENOMIC DNA]</scope>
    <source>
        <strain evidence="3 4">2F9</strain>
    </source>
</reference>
<comment type="caution">
    <text evidence="3">The sequence shown here is derived from an EMBL/GenBank/DDBJ whole genome shotgun (WGS) entry which is preliminary data.</text>
</comment>
<dbReference type="Proteomes" id="UP000283650">
    <property type="component" value="Unassembled WGS sequence"/>
</dbReference>
<dbReference type="EMBL" id="MOBY01000002">
    <property type="protein sequence ID" value="RON97519.1"/>
    <property type="molecule type" value="Genomic_DNA"/>
</dbReference>
<feature type="coiled-coil region" evidence="1">
    <location>
        <begin position="4"/>
        <end position="38"/>
    </location>
</feature>
<evidence type="ECO:0000313" key="3">
    <source>
        <dbReference type="EMBL" id="RON97519.1"/>
    </source>
</evidence>
<dbReference type="RefSeq" id="WP_095111553.1">
    <property type="nucleotide sequence ID" value="NZ_MOBY01000002.1"/>
</dbReference>
<accession>A0A423NGW6</accession>
<keyword evidence="2" id="KW-0472">Membrane</keyword>
<gene>
    <name evidence="3" type="ORF">BK672_04265</name>
</gene>